<proteinExistence type="inferred from homology"/>
<evidence type="ECO:0000256" key="9">
    <source>
        <dbReference type="ARBA" id="ARBA00023163"/>
    </source>
</evidence>
<feature type="domain" description="C2H2-type" evidence="13">
    <location>
        <begin position="312"/>
        <end position="339"/>
    </location>
</feature>
<dbReference type="EMBL" id="JBJQND010000007">
    <property type="protein sequence ID" value="KAL3870631.1"/>
    <property type="molecule type" value="Genomic_DNA"/>
</dbReference>
<feature type="region of interest" description="Disordered" evidence="12">
    <location>
        <begin position="178"/>
        <end position="201"/>
    </location>
</feature>
<keyword evidence="7" id="KW-0805">Transcription regulation</keyword>
<dbReference type="PROSITE" id="PS00028">
    <property type="entry name" value="ZINC_FINGER_C2H2_1"/>
    <property type="match status" value="8"/>
</dbReference>
<dbReference type="FunFam" id="3.30.160.60:FF:002343">
    <property type="entry name" value="Zinc finger protein 33A"/>
    <property type="match status" value="1"/>
</dbReference>
<dbReference type="PROSITE" id="PS50157">
    <property type="entry name" value="ZINC_FINGER_C2H2_2"/>
    <property type="match status" value="8"/>
</dbReference>
<evidence type="ECO:0000256" key="11">
    <source>
        <dbReference type="PROSITE-ProRule" id="PRU00042"/>
    </source>
</evidence>
<dbReference type="InterPro" id="IPR036236">
    <property type="entry name" value="Znf_C2H2_sf"/>
</dbReference>
<keyword evidence="8" id="KW-0238">DNA-binding</keyword>
<keyword evidence="3" id="KW-0479">Metal-binding</keyword>
<organism evidence="14 15">
    <name type="scientific">Sinanodonta woodiana</name>
    <name type="common">Chinese pond mussel</name>
    <name type="synonym">Anodonta woodiana</name>
    <dbReference type="NCBI Taxonomy" id="1069815"/>
    <lineage>
        <taxon>Eukaryota</taxon>
        <taxon>Metazoa</taxon>
        <taxon>Spiralia</taxon>
        <taxon>Lophotrochozoa</taxon>
        <taxon>Mollusca</taxon>
        <taxon>Bivalvia</taxon>
        <taxon>Autobranchia</taxon>
        <taxon>Heteroconchia</taxon>
        <taxon>Palaeoheterodonta</taxon>
        <taxon>Unionida</taxon>
        <taxon>Unionoidea</taxon>
        <taxon>Unionidae</taxon>
        <taxon>Unioninae</taxon>
        <taxon>Sinanodonta</taxon>
    </lineage>
</organism>
<evidence type="ECO:0000256" key="4">
    <source>
        <dbReference type="ARBA" id="ARBA00022737"/>
    </source>
</evidence>
<dbReference type="PANTHER" id="PTHR24390">
    <property type="entry name" value="ZINC FINGER PROTEIN"/>
    <property type="match status" value="1"/>
</dbReference>
<evidence type="ECO:0000256" key="8">
    <source>
        <dbReference type="ARBA" id="ARBA00023125"/>
    </source>
</evidence>
<evidence type="ECO:0000256" key="5">
    <source>
        <dbReference type="ARBA" id="ARBA00022771"/>
    </source>
</evidence>
<evidence type="ECO:0000256" key="1">
    <source>
        <dbReference type="ARBA" id="ARBA00004123"/>
    </source>
</evidence>
<dbReference type="InterPro" id="IPR013087">
    <property type="entry name" value="Znf_C2H2_type"/>
</dbReference>
<name>A0ABD3WAK6_SINWO</name>
<dbReference type="FunFam" id="3.30.160.60:FF:001480">
    <property type="entry name" value="Si:cabz01071911.3"/>
    <property type="match status" value="1"/>
</dbReference>
<gene>
    <name evidence="14" type="ORF">ACJMK2_038679</name>
</gene>
<dbReference type="SMART" id="SM00355">
    <property type="entry name" value="ZnF_C2H2"/>
    <property type="match status" value="9"/>
</dbReference>
<dbReference type="Gene3D" id="3.30.160.60">
    <property type="entry name" value="Classic Zinc Finger"/>
    <property type="match status" value="6"/>
</dbReference>
<feature type="compositionally biased region" description="Basic and acidic residues" evidence="12">
    <location>
        <begin position="186"/>
        <end position="195"/>
    </location>
</feature>
<keyword evidence="15" id="KW-1185">Reference proteome</keyword>
<keyword evidence="10" id="KW-0539">Nucleus</keyword>
<feature type="domain" description="C2H2-type" evidence="13">
    <location>
        <begin position="223"/>
        <end position="250"/>
    </location>
</feature>
<keyword evidence="6" id="KW-0862">Zinc</keyword>
<feature type="domain" description="C2H2-type" evidence="13">
    <location>
        <begin position="368"/>
        <end position="395"/>
    </location>
</feature>
<dbReference type="GO" id="GO:0005634">
    <property type="term" value="C:nucleus"/>
    <property type="evidence" value="ECO:0007669"/>
    <property type="project" value="UniProtKB-SubCell"/>
</dbReference>
<evidence type="ECO:0000259" key="13">
    <source>
        <dbReference type="PROSITE" id="PS50157"/>
    </source>
</evidence>
<evidence type="ECO:0000256" key="12">
    <source>
        <dbReference type="SAM" id="MobiDB-lite"/>
    </source>
</evidence>
<feature type="domain" description="C2H2-type" evidence="13">
    <location>
        <begin position="396"/>
        <end position="423"/>
    </location>
</feature>
<evidence type="ECO:0000313" key="15">
    <source>
        <dbReference type="Proteomes" id="UP001634394"/>
    </source>
</evidence>
<keyword evidence="4" id="KW-0677">Repeat</keyword>
<dbReference type="Pfam" id="PF12874">
    <property type="entry name" value="zf-met"/>
    <property type="match status" value="1"/>
</dbReference>
<comment type="caution">
    <text evidence="14">The sequence shown here is derived from an EMBL/GenBank/DDBJ whole genome shotgun (WGS) entry which is preliminary data.</text>
</comment>
<feature type="domain" description="C2H2-type" evidence="13">
    <location>
        <begin position="464"/>
        <end position="492"/>
    </location>
</feature>
<accession>A0ABD3WAK6</accession>
<keyword evidence="9" id="KW-0804">Transcription</keyword>
<dbReference type="Proteomes" id="UP001634394">
    <property type="component" value="Unassembled WGS sequence"/>
</dbReference>
<dbReference type="SUPFAM" id="SSF57667">
    <property type="entry name" value="beta-beta-alpha zinc fingers"/>
    <property type="match status" value="4"/>
</dbReference>
<evidence type="ECO:0000256" key="6">
    <source>
        <dbReference type="ARBA" id="ARBA00022833"/>
    </source>
</evidence>
<feature type="domain" description="C2H2-type" evidence="13">
    <location>
        <begin position="279"/>
        <end position="307"/>
    </location>
</feature>
<feature type="domain" description="C2H2-type" evidence="13">
    <location>
        <begin position="340"/>
        <end position="367"/>
    </location>
</feature>
<protein>
    <recommendedName>
        <fullName evidence="13">C2H2-type domain-containing protein</fullName>
    </recommendedName>
</protein>
<evidence type="ECO:0000256" key="2">
    <source>
        <dbReference type="ARBA" id="ARBA00006991"/>
    </source>
</evidence>
<sequence>MPENEHEQTGKEIMDTKEWTEMTMDNVADIVYVAAENLNYFGNDSIQTSKELGTINNMQGKSDTLFDSGLSSNRYEDLCLSANGNYKSKKRKAACIKPEVCNDINFNTTSASQSCSENRPTDALVPYSRKEQAMSKIVSNRILNKDSGGVIRKEICGNSKTPAEKGQESIIATATFHTSSHSVAESSKDNKKDNEENVLDDEGMKVDTPRVLKKDAKMKNERKICHICNKVLSTSYSLKKHVKTHARNRLFSCRGCGSKFKTLNSLKSHARIHVERKIYECAHCGEKFTTKNYLVSVHLPKHTDTNLNKYQFSCSVCNRKFMSKYGFQMHIKLHIDEKSYACEICGKAFMSVSGLTHHTNTHTGKDMYACDHCGRSFPRFADLEKHIRTHTGERPFQCKECDRTYKTYGDLAVHMRKHNPDPRFKCDICGKFCLQSRDLLNHKVIKHGTCATKEKIKYNIKLPCECEICGHICSNRSNYNRHKRKHHSIQNE</sequence>
<evidence type="ECO:0000313" key="14">
    <source>
        <dbReference type="EMBL" id="KAL3870631.1"/>
    </source>
</evidence>
<dbReference type="GO" id="GO:0008270">
    <property type="term" value="F:zinc ion binding"/>
    <property type="evidence" value="ECO:0007669"/>
    <property type="project" value="UniProtKB-KW"/>
</dbReference>
<dbReference type="Pfam" id="PF00096">
    <property type="entry name" value="zf-C2H2"/>
    <property type="match status" value="5"/>
</dbReference>
<evidence type="ECO:0000256" key="3">
    <source>
        <dbReference type="ARBA" id="ARBA00022723"/>
    </source>
</evidence>
<comment type="subcellular location">
    <subcellularLocation>
        <location evidence="1">Nucleus</location>
    </subcellularLocation>
</comment>
<evidence type="ECO:0000256" key="7">
    <source>
        <dbReference type="ARBA" id="ARBA00023015"/>
    </source>
</evidence>
<dbReference type="AlphaFoldDB" id="A0ABD3WAK6"/>
<dbReference type="FunFam" id="3.30.160.60:FF:000030">
    <property type="entry name" value="Zinc finger protein 628"/>
    <property type="match status" value="1"/>
</dbReference>
<dbReference type="GO" id="GO:0003677">
    <property type="term" value="F:DNA binding"/>
    <property type="evidence" value="ECO:0007669"/>
    <property type="project" value="UniProtKB-KW"/>
</dbReference>
<comment type="similarity">
    <text evidence="2">Belongs to the krueppel C2H2-type zinc-finger protein family.</text>
</comment>
<feature type="domain" description="C2H2-type" evidence="13">
    <location>
        <begin position="251"/>
        <end position="278"/>
    </location>
</feature>
<reference evidence="14 15" key="1">
    <citation type="submission" date="2024-11" db="EMBL/GenBank/DDBJ databases">
        <title>Chromosome-level genome assembly of the freshwater bivalve Anodonta woodiana.</title>
        <authorList>
            <person name="Chen X."/>
        </authorList>
    </citation>
    <scope>NUCLEOTIDE SEQUENCE [LARGE SCALE GENOMIC DNA]</scope>
    <source>
        <strain evidence="14">MN2024</strain>
        <tissue evidence="14">Gills</tissue>
    </source>
</reference>
<keyword evidence="5 11" id="KW-0863">Zinc-finger</keyword>
<evidence type="ECO:0000256" key="10">
    <source>
        <dbReference type="ARBA" id="ARBA00023242"/>
    </source>
</evidence>